<dbReference type="AlphaFoldDB" id="E0RPD0"/>
<dbReference type="HOGENOM" id="CLU_082268_0_1_12"/>
<dbReference type="InterPro" id="IPR017918">
    <property type="entry name" value="N-reg_PII_CS"/>
</dbReference>
<dbReference type="PANTHER" id="PTHR30115">
    <property type="entry name" value="NITROGEN REGULATORY PROTEIN P-II"/>
    <property type="match status" value="1"/>
</dbReference>
<dbReference type="PaxDb" id="665571-STHERM_c03510"/>
<dbReference type="InterPro" id="IPR011322">
    <property type="entry name" value="N-reg_PII-like_a/b"/>
</dbReference>
<evidence type="ECO:0000256" key="1">
    <source>
        <dbReference type="RuleBase" id="RU003936"/>
    </source>
</evidence>
<proteinExistence type="inferred from homology"/>
<gene>
    <name evidence="2" type="ordered locus">STHERM_c03510</name>
</gene>
<sequence>MKEILAVIRMNMMNRTKEALSEAGVASLTATECLGRGKGLVDFKVLKGAEQGYEEAIAQLGSGQRLIPKRLLIMVVPNRLVPKVVKTLISVNRTGKPGDGKIFVLPVEDAVRIRTGENGDGVLDD</sequence>
<dbReference type="GO" id="GO:0006808">
    <property type="term" value="P:regulation of nitrogen utilization"/>
    <property type="evidence" value="ECO:0007669"/>
    <property type="project" value="InterPro"/>
</dbReference>
<dbReference type="GO" id="GO:0005829">
    <property type="term" value="C:cytosol"/>
    <property type="evidence" value="ECO:0007669"/>
    <property type="project" value="TreeGrafter"/>
</dbReference>
<dbReference type="Proteomes" id="UP000001296">
    <property type="component" value="Chromosome"/>
</dbReference>
<evidence type="ECO:0000313" key="2">
    <source>
        <dbReference type="EMBL" id="ADN01324.1"/>
    </source>
</evidence>
<dbReference type="PANTHER" id="PTHR30115:SF11">
    <property type="entry name" value="NITROGEN REGULATORY PROTEIN P-II HOMOLOG"/>
    <property type="match status" value="1"/>
</dbReference>
<dbReference type="Pfam" id="PF00543">
    <property type="entry name" value="P-II"/>
    <property type="match status" value="1"/>
</dbReference>
<dbReference type="SUPFAM" id="SSF54913">
    <property type="entry name" value="GlnB-like"/>
    <property type="match status" value="1"/>
</dbReference>
<dbReference type="PRINTS" id="PR00340">
    <property type="entry name" value="PIIGLNB"/>
</dbReference>
<protein>
    <submittedName>
        <fullName evidence="2">Transcriptional regulatory protein</fullName>
    </submittedName>
</protein>
<dbReference type="InterPro" id="IPR015867">
    <property type="entry name" value="N-reg_PII/ATP_PRibTrfase_C"/>
</dbReference>
<comment type="similarity">
    <text evidence="1">Belongs to the P(II) protein family.</text>
</comment>
<dbReference type="PROSITE" id="PS00638">
    <property type="entry name" value="PII_GLNB_CTER"/>
    <property type="match status" value="1"/>
</dbReference>
<dbReference type="GO" id="GO:0005524">
    <property type="term" value="F:ATP binding"/>
    <property type="evidence" value="ECO:0007669"/>
    <property type="project" value="TreeGrafter"/>
</dbReference>
<dbReference type="RefSeq" id="WP_013313165.1">
    <property type="nucleotide sequence ID" value="NC_014484.1"/>
</dbReference>
<organism evidence="2 3">
    <name type="scientific">Winmispira thermophila (strain ATCC 49972 / DSM 6192 / RI 19.B1)</name>
    <name type="common">Spirochaeta thermophila</name>
    <dbReference type="NCBI Taxonomy" id="665571"/>
    <lineage>
        <taxon>Bacteria</taxon>
        <taxon>Pseudomonadati</taxon>
        <taxon>Spirochaetota</taxon>
        <taxon>Spirochaetia</taxon>
        <taxon>Winmispirales</taxon>
        <taxon>Winmispiraceae</taxon>
        <taxon>Winmispira</taxon>
    </lineage>
</organism>
<reference evidence="2 3" key="2">
    <citation type="journal article" date="2010" name="J. Bacteriol.">
        <title>Genome sequence of the polysaccharide-degrading, thermophilic anaerobe Spirochaeta thermophila DSM 6192.</title>
        <authorList>
            <person name="Angelov A."/>
            <person name="Liebl S."/>
            <person name="Ballschmiter M."/>
            <person name="Bomeke M."/>
            <person name="Lehmann R."/>
            <person name="Liesegang H."/>
            <person name="Daniel R."/>
            <person name="Liebl W."/>
        </authorList>
    </citation>
    <scope>NUCLEOTIDE SEQUENCE [LARGE SCALE GENOMIC DNA]</scope>
    <source>
        <strain evidence="3">ATCC 49972 / DSM 6192 / RI 19.B1</strain>
    </source>
</reference>
<dbReference type="GO" id="GO:0030234">
    <property type="term" value="F:enzyme regulator activity"/>
    <property type="evidence" value="ECO:0007669"/>
    <property type="project" value="InterPro"/>
</dbReference>
<dbReference type="SMART" id="SM00938">
    <property type="entry name" value="P-II"/>
    <property type="match status" value="1"/>
</dbReference>
<dbReference type="InterPro" id="IPR002187">
    <property type="entry name" value="N-reg_PII"/>
</dbReference>
<dbReference type="eggNOG" id="COG0347">
    <property type="taxonomic scope" value="Bacteria"/>
</dbReference>
<dbReference type="EMBL" id="CP001698">
    <property type="protein sequence ID" value="ADN01324.1"/>
    <property type="molecule type" value="Genomic_DNA"/>
</dbReference>
<evidence type="ECO:0000313" key="3">
    <source>
        <dbReference type="Proteomes" id="UP000001296"/>
    </source>
</evidence>
<dbReference type="Gene3D" id="3.30.70.120">
    <property type="match status" value="1"/>
</dbReference>
<dbReference type="KEGG" id="sta:STHERM_c03510"/>
<reference key="1">
    <citation type="submission" date="2009-08" db="EMBL/GenBank/DDBJ databases">
        <title>The genome sequence of Spirochaeta thermophila DSM6192.</title>
        <authorList>
            <person name="Angelov A."/>
            <person name="Mientus M."/>
            <person name="Wittenberg S."/>
            <person name="Lehmann R."/>
            <person name="Liesegang H."/>
            <person name="Daniel R."/>
            <person name="Liebl W."/>
        </authorList>
    </citation>
    <scope>NUCLEOTIDE SEQUENCE</scope>
    <source>
        <strain>DSM 6192</strain>
    </source>
</reference>
<dbReference type="PROSITE" id="PS51343">
    <property type="entry name" value="PII_GLNB_DOM"/>
    <property type="match status" value="1"/>
</dbReference>
<accession>E0RPD0</accession>
<name>E0RPD0_WINT6</name>